<accession>A0A329R1W7</accession>
<dbReference type="AlphaFoldDB" id="A0A329R1W7"/>
<evidence type="ECO:0000313" key="6">
    <source>
        <dbReference type="Proteomes" id="UP000250462"/>
    </source>
</evidence>
<dbReference type="SUPFAM" id="SSF53448">
    <property type="entry name" value="Nucleotide-diphospho-sugar transferases"/>
    <property type="match status" value="1"/>
</dbReference>
<dbReference type="EMBL" id="QMIG01000003">
    <property type="protein sequence ID" value="RAW17472.1"/>
    <property type="molecule type" value="Genomic_DNA"/>
</dbReference>
<protein>
    <submittedName>
        <fullName evidence="5">Dolichol-phosphate mannosyltransferase</fullName>
    </submittedName>
</protein>
<dbReference type="CDD" id="cd06442">
    <property type="entry name" value="DPM1_like"/>
    <property type="match status" value="1"/>
</dbReference>
<evidence type="ECO:0000256" key="1">
    <source>
        <dbReference type="ARBA" id="ARBA00006739"/>
    </source>
</evidence>
<comment type="similarity">
    <text evidence="1">Belongs to the glycosyltransferase 2 family.</text>
</comment>
<dbReference type="OrthoDB" id="9810303at2"/>
<evidence type="ECO:0000313" key="5">
    <source>
        <dbReference type="EMBL" id="RAW17472.1"/>
    </source>
</evidence>
<evidence type="ECO:0000256" key="2">
    <source>
        <dbReference type="ARBA" id="ARBA00022676"/>
    </source>
</evidence>
<organism evidence="5 6">
    <name type="scientific">Phytoactinopolyspora halophila</name>
    <dbReference type="NCBI Taxonomy" id="1981511"/>
    <lineage>
        <taxon>Bacteria</taxon>
        <taxon>Bacillati</taxon>
        <taxon>Actinomycetota</taxon>
        <taxon>Actinomycetes</taxon>
        <taxon>Jiangellales</taxon>
        <taxon>Jiangellaceae</taxon>
        <taxon>Phytoactinopolyspora</taxon>
    </lineage>
</organism>
<name>A0A329R1W7_9ACTN</name>
<dbReference type="GO" id="GO:0016020">
    <property type="term" value="C:membrane"/>
    <property type="evidence" value="ECO:0007669"/>
    <property type="project" value="GOC"/>
</dbReference>
<keyword evidence="3 5" id="KW-0808">Transferase</keyword>
<dbReference type="PANTHER" id="PTHR43398:SF1">
    <property type="entry name" value="DOLICHOL-PHOSPHATE MANNOSYLTRANSFERASE SUBUNIT 1"/>
    <property type="match status" value="1"/>
</dbReference>
<keyword evidence="2 5" id="KW-0328">Glycosyltransferase</keyword>
<sequence>MRCLVSGRQVRTSRARRGGRKHGITRNRISRYRITRTGHRGIIVRRVRSDHTGVLVIIPTYNEALTLEKALTRLHTAVPDAHALVVDDGSPDGTGELADHLSELDSRVHVMHRTSKRGLGTAYVAGFDWARRHQYDVIVEMDADGSHQPEELPRLLNALRHADLVLGSRYVPGGSVVNWARHRELLSRSANLYARLALGIRIRDATGGYRAFTATALEHLDLETIASQGYCFQVDLAWRAVRAGLRVVEVPITFVEREQGQSKMGADIVREALLRVSRWGIEHRLAQLRARLQPLASKRRR</sequence>
<reference evidence="5 6" key="1">
    <citation type="submission" date="2018-06" db="EMBL/GenBank/DDBJ databases">
        <title>Phytoactinopolyspora halophila sp. nov., a novel halophilic actinomycete isolated from a saline soil in China.</title>
        <authorList>
            <person name="Tang S.-K."/>
        </authorList>
    </citation>
    <scope>NUCLEOTIDE SEQUENCE [LARGE SCALE GENOMIC DNA]</scope>
    <source>
        <strain evidence="5 6">YIM 96934</strain>
    </source>
</reference>
<comment type="caution">
    <text evidence="5">The sequence shown here is derived from an EMBL/GenBank/DDBJ whole genome shotgun (WGS) entry which is preliminary data.</text>
</comment>
<dbReference type="InterPro" id="IPR001173">
    <property type="entry name" value="Glyco_trans_2-like"/>
</dbReference>
<dbReference type="InterPro" id="IPR039528">
    <property type="entry name" value="DPM1-like"/>
</dbReference>
<feature type="domain" description="Glycosyltransferase 2-like" evidence="4">
    <location>
        <begin position="56"/>
        <end position="219"/>
    </location>
</feature>
<evidence type="ECO:0000256" key="3">
    <source>
        <dbReference type="ARBA" id="ARBA00022679"/>
    </source>
</evidence>
<dbReference type="FunFam" id="3.90.550.10:FF:000122">
    <property type="entry name" value="Dolichol-phosphate mannosyltransferase subunit 1"/>
    <property type="match status" value="1"/>
</dbReference>
<proteinExistence type="inferred from homology"/>
<dbReference type="GO" id="GO:0004582">
    <property type="term" value="F:dolichyl-phosphate beta-D-mannosyltransferase activity"/>
    <property type="evidence" value="ECO:0007669"/>
    <property type="project" value="InterPro"/>
</dbReference>
<evidence type="ECO:0000259" key="4">
    <source>
        <dbReference type="Pfam" id="PF00535"/>
    </source>
</evidence>
<dbReference type="InterPro" id="IPR029044">
    <property type="entry name" value="Nucleotide-diphossugar_trans"/>
</dbReference>
<dbReference type="Gene3D" id="3.90.550.10">
    <property type="entry name" value="Spore Coat Polysaccharide Biosynthesis Protein SpsA, Chain A"/>
    <property type="match status" value="1"/>
</dbReference>
<dbReference type="GO" id="GO:0009247">
    <property type="term" value="P:glycolipid biosynthetic process"/>
    <property type="evidence" value="ECO:0007669"/>
    <property type="project" value="TreeGrafter"/>
</dbReference>
<dbReference type="Proteomes" id="UP000250462">
    <property type="component" value="Unassembled WGS sequence"/>
</dbReference>
<dbReference type="PANTHER" id="PTHR43398">
    <property type="entry name" value="DOLICHOL-PHOSPHATE MANNOSYLTRANSFERASE SUBUNIT 1"/>
    <property type="match status" value="1"/>
</dbReference>
<dbReference type="Pfam" id="PF00535">
    <property type="entry name" value="Glycos_transf_2"/>
    <property type="match status" value="1"/>
</dbReference>
<gene>
    <name evidence="5" type="ORF">DPM12_05540</name>
</gene>
<keyword evidence="6" id="KW-1185">Reference proteome</keyword>